<dbReference type="EMBL" id="JARBHB010000002">
    <property type="protein sequence ID" value="KAJ8893004.1"/>
    <property type="molecule type" value="Genomic_DNA"/>
</dbReference>
<sequence>MQASITLWMLMWMLIGQQILLIERILIRDFENAVMLKSQKQMIVSRAYTHAEYYAFGDLCKGSVANSRNVK</sequence>
<evidence type="ECO:0000313" key="2">
    <source>
        <dbReference type="EMBL" id="KAJ8893004.1"/>
    </source>
</evidence>
<keyword evidence="1" id="KW-1133">Transmembrane helix</keyword>
<protein>
    <submittedName>
        <fullName evidence="2">Uncharacterized protein</fullName>
    </submittedName>
</protein>
<feature type="transmembrane region" description="Helical" evidence="1">
    <location>
        <begin position="6"/>
        <end position="27"/>
    </location>
</feature>
<evidence type="ECO:0000256" key="1">
    <source>
        <dbReference type="SAM" id="Phobius"/>
    </source>
</evidence>
<keyword evidence="1" id="KW-0812">Transmembrane</keyword>
<proteinExistence type="predicted"/>
<reference evidence="2 3" key="1">
    <citation type="submission" date="2023-02" db="EMBL/GenBank/DDBJ databases">
        <title>LHISI_Scaffold_Assembly.</title>
        <authorList>
            <person name="Stuart O.P."/>
            <person name="Cleave R."/>
            <person name="Magrath M.J.L."/>
            <person name="Mikheyev A.S."/>
        </authorList>
    </citation>
    <scope>NUCLEOTIDE SEQUENCE [LARGE SCALE GENOMIC DNA]</scope>
    <source>
        <strain evidence="2">Daus_M_001</strain>
        <tissue evidence="2">Leg muscle</tissue>
    </source>
</reference>
<keyword evidence="1" id="KW-0472">Membrane</keyword>
<keyword evidence="3" id="KW-1185">Reference proteome</keyword>
<gene>
    <name evidence="2" type="ORF">PR048_005585</name>
</gene>
<comment type="caution">
    <text evidence="2">The sequence shown here is derived from an EMBL/GenBank/DDBJ whole genome shotgun (WGS) entry which is preliminary data.</text>
</comment>
<dbReference type="Proteomes" id="UP001159363">
    <property type="component" value="Chromosome 2"/>
</dbReference>
<evidence type="ECO:0000313" key="3">
    <source>
        <dbReference type="Proteomes" id="UP001159363"/>
    </source>
</evidence>
<organism evidence="2 3">
    <name type="scientific">Dryococelus australis</name>
    <dbReference type="NCBI Taxonomy" id="614101"/>
    <lineage>
        <taxon>Eukaryota</taxon>
        <taxon>Metazoa</taxon>
        <taxon>Ecdysozoa</taxon>
        <taxon>Arthropoda</taxon>
        <taxon>Hexapoda</taxon>
        <taxon>Insecta</taxon>
        <taxon>Pterygota</taxon>
        <taxon>Neoptera</taxon>
        <taxon>Polyneoptera</taxon>
        <taxon>Phasmatodea</taxon>
        <taxon>Verophasmatodea</taxon>
        <taxon>Anareolatae</taxon>
        <taxon>Phasmatidae</taxon>
        <taxon>Eurycanthinae</taxon>
        <taxon>Dryococelus</taxon>
    </lineage>
</organism>
<name>A0ABQ9I9N4_9NEOP</name>
<accession>A0ABQ9I9N4</accession>